<evidence type="ECO:0000256" key="8">
    <source>
        <dbReference type="SAM" id="Phobius"/>
    </source>
</evidence>
<dbReference type="GO" id="GO:0022857">
    <property type="term" value="F:transmembrane transporter activity"/>
    <property type="evidence" value="ECO:0007669"/>
    <property type="project" value="InterPro"/>
</dbReference>
<comment type="subcellular location">
    <subcellularLocation>
        <location evidence="1 7">Cell membrane</location>
        <topology evidence="1 7">Multi-pass membrane protein</topology>
    </subcellularLocation>
</comment>
<evidence type="ECO:0000256" key="7">
    <source>
        <dbReference type="RuleBase" id="RU003942"/>
    </source>
</evidence>
<organism evidence="9 10">
    <name type="scientific">Priestia megaterium</name>
    <name type="common">Bacillus megaterium</name>
    <dbReference type="NCBI Taxonomy" id="1404"/>
    <lineage>
        <taxon>Bacteria</taxon>
        <taxon>Bacillati</taxon>
        <taxon>Bacillota</taxon>
        <taxon>Bacilli</taxon>
        <taxon>Bacillales</taxon>
        <taxon>Bacillaceae</taxon>
        <taxon>Priestia</taxon>
    </lineage>
</organism>
<proteinExistence type="inferred from homology"/>
<keyword evidence="2" id="KW-0813">Transport</keyword>
<dbReference type="SUPFAM" id="SSF103481">
    <property type="entry name" value="Multidrug resistance efflux transporter EmrE"/>
    <property type="match status" value="1"/>
</dbReference>
<evidence type="ECO:0000313" key="9">
    <source>
        <dbReference type="EMBL" id="GMG76811.1"/>
    </source>
</evidence>
<feature type="transmembrane region" description="Helical" evidence="8">
    <location>
        <begin position="27"/>
        <end position="48"/>
    </location>
</feature>
<dbReference type="Pfam" id="PF00893">
    <property type="entry name" value="Multi_Drug_Res"/>
    <property type="match status" value="1"/>
</dbReference>
<dbReference type="InterPro" id="IPR045324">
    <property type="entry name" value="Small_multidrug_res"/>
</dbReference>
<sequence>MKGFLMLALAIISEIFGTTMLKLADGFTNLIPSVGVIIGFALAFYFLGLSLKSIPLSLGYGIWAGAGTALTTLIGVIIWGEPFNIITFISLVAIIAGVILLNSSSAPANEKKLSDV</sequence>
<evidence type="ECO:0000256" key="3">
    <source>
        <dbReference type="ARBA" id="ARBA00022475"/>
    </source>
</evidence>
<dbReference type="EMBL" id="BSYK01000002">
    <property type="protein sequence ID" value="GMG76811.1"/>
    <property type="molecule type" value="Genomic_DNA"/>
</dbReference>
<dbReference type="FunFam" id="1.10.3730.20:FF:000001">
    <property type="entry name" value="Quaternary ammonium compound resistance transporter SugE"/>
    <property type="match status" value="1"/>
</dbReference>
<dbReference type="Gene3D" id="1.10.3730.20">
    <property type="match status" value="1"/>
</dbReference>
<evidence type="ECO:0000256" key="2">
    <source>
        <dbReference type="ARBA" id="ARBA00022448"/>
    </source>
</evidence>
<evidence type="ECO:0000313" key="10">
    <source>
        <dbReference type="Proteomes" id="UP001165240"/>
    </source>
</evidence>
<feature type="transmembrane region" description="Helical" evidence="8">
    <location>
        <begin position="85"/>
        <end position="103"/>
    </location>
</feature>
<dbReference type="PANTHER" id="PTHR30561:SF1">
    <property type="entry name" value="MULTIDRUG TRANSPORTER EMRE"/>
    <property type="match status" value="1"/>
</dbReference>
<comment type="similarity">
    <text evidence="7">Belongs to the drug/metabolite transporter (DMT) superfamily. Small multidrug resistance (SMR) (TC 2.A.7.1) family.</text>
</comment>
<evidence type="ECO:0000256" key="4">
    <source>
        <dbReference type="ARBA" id="ARBA00022692"/>
    </source>
</evidence>
<name>A0AAX6BSP7_PRIMG</name>
<reference evidence="9" key="1">
    <citation type="journal article" date="2024" name="Appl Microbiol">
        <title>Effect of kuratsuki Bacillus and Priestia on Taste of Sake.</title>
        <authorList>
            <person name="Kobayashi K."/>
            <person name="Nishida H."/>
        </authorList>
    </citation>
    <scope>NUCLEOTIDE SEQUENCE</scope>
    <source>
        <strain evidence="9">B-12</strain>
    </source>
</reference>
<keyword evidence="6 8" id="KW-0472">Membrane</keyword>
<evidence type="ECO:0000256" key="1">
    <source>
        <dbReference type="ARBA" id="ARBA00004651"/>
    </source>
</evidence>
<keyword evidence="4 7" id="KW-0812">Transmembrane</keyword>
<dbReference type="PANTHER" id="PTHR30561">
    <property type="entry name" value="SMR FAMILY PROTON-DEPENDENT DRUG EFFLUX TRANSPORTER SUGE"/>
    <property type="match status" value="1"/>
</dbReference>
<keyword evidence="5 8" id="KW-1133">Transmembrane helix</keyword>
<dbReference type="RefSeq" id="WP_310876607.1">
    <property type="nucleotide sequence ID" value="NZ_BSYK01000002.1"/>
</dbReference>
<keyword evidence="3" id="KW-1003">Cell membrane</keyword>
<gene>
    <name evidence="9" type="primary">ebrB_1</name>
    <name evidence="9" type="ORF">ShirakiTB12_52800</name>
</gene>
<dbReference type="Proteomes" id="UP001165240">
    <property type="component" value="Unassembled WGS sequence"/>
</dbReference>
<evidence type="ECO:0000256" key="5">
    <source>
        <dbReference type="ARBA" id="ARBA00022989"/>
    </source>
</evidence>
<dbReference type="InterPro" id="IPR000390">
    <property type="entry name" value="Small_drug/metabolite_transptr"/>
</dbReference>
<accession>A0AAX6BSP7</accession>
<comment type="caution">
    <text evidence="9">The sequence shown here is derived from an EMBL/GenBank/DDBJ whole genome shotgun (WGS) entry which is preliminary data.</text>
</comment>
<dbReference type="GO" id="GO:0005886">
    <property type="term" value="C:plasma membrane"/>
    <property type="evidence" value="ECO:0007669"/>
    <property type="project" value="UniProtKB-SubCell"/>
</dbReference>
<protein>
    <submittedName>
        <fullName evidence="9">Multidrug efflux SMR transporter subunit EbrB</fullName>
    </submittedName>
</protein>
<dbReference type="InterPro" id="IPR037185">
    <property type="entry name" value="EmrE-like"/>
</dbReference>
<dbReference type="AlphaFoldDB" id="A0AAX6BSP7"/>
<feature type="transmembrane region" description="Helical" evidence="8">
    <location>
        <begin position="60"/>
        <end position="79"/>
    </location>
</feature>
<evidence type="ECO:0000256" key="6">
    <source>
        <dbReference type="ARBA" id="ARBA00023136"/>
    </source>
</evidence>